<dbReference type="PATRIC" id="fig|993517.3.peg.4102"/>
<sequence length="42" mass="4601">MILLLNPASTKILARNMRVTEDGWGVIRFLGDGAASFRSLPL</sequence>
<comment type="caution">
    <text evidence="1">The sequence shown here is derived from an EMBL/GenBank/DDBJ whole genome shotgun (WGS) entry which is preliminary data.</text>
</comment>
<proteinExistence type="predicted"/>
<organism evidence="1 2">
    <name type="scientific">Rhodopirellula baltica SH28</name>
    <dbReference type="NCBI Taxonomy" id="993517"/>
    <lineage>
        <taxon>Bacteria</taxon>
        <taxon>Pseudomonadati</taxon>
        <taxon>Planctomycetota</taxon>
        <taxon>Planctomycetia</taxon>
        <taxon>Pirellulales</taxon>
        <taxon>Pirellulaceae</taxon>
        <taxon>Rhodopirellula</taxon>
    </lineage>
</organism>
<reference evidence="1 2" key="1">
    <citation type="journal article" date="2013" name="Mar. Genomics">
        <title>Expression of sulfatases in Rhodopirellula baltica and the diversity of sulfatases in the genus Rhodopirellula.</title>
        <authorList>
            <person name="Wegner C.E."/>
            <person name="Richter-Heitmann T."/>
            <person name="Klindworth A."/>
            <person name="Klockow C."/>
            <person name="Richter M."/>
            <person name="Achstetter T."/>
            <person name="Glockner F.O."/>
            <person name="Harder J."/>
        </authorList>
    </citation>
    <scope>NUCLEOTIDE SEQUENCE [LARGE SCALE GENOMIC DNA]</scope>
    <source>
        <strain evidence="1 2">SH28</strain>
    </source>
</reference>
<evidence type="ECO:0000313" key="1">
    <source>
        <dbReference type="EMBL" id="EKK00900.1"/>
    </source>
</evidence>
<gene>
    <name evidence="1" type="ORF">RBSH_03776</name>
</gene>
<name>K5CBU1_RHOBT</name>
<dbReference type="Proteomes" id="UP000007993">
    <property type="component" value="Unassembled WGS sequence"/>
</dbReference>
<protein>
    <submittedName>
        <fullName evidence="1">Uncharacterized protein</fullName>
    </submittedName>
</protein>
<dbReference type="EMBL" id="AMCW01000110">
    <property type="protein sequence ID" value="EKK00900.1"/>
    <property type="molecule type" value="Genomic_DNA"/>
</dbReference>
<evidence type="ECO:0000313" key="2">
    <source>
        <dbReference type="Proteomes" id="UP000007993"/>
    </source>
</evidence>
<dbReference type="AlphaFoldDB" id="K5CBU1"/>
<accession>K5CBU1</accession>